<comment type="caution">
    <text evidence="2">The sequence shown here is derived from an EMBL/GenBank/DDBJ whole genome shotgun (WGS) entry which is preliminary data.</text>
</comment>
<feature type="non-terminal residue" evidence="2">
    <location>
        <position position="70"/>
    </location>
</feature>
<evidence type="ECO:0000259" key="1">
    <source>
        <dbReference type="Pfam" id="PF00884"/>
    </source>
</evidence>
<evidence type="ECO:0000313" key="2">
    <source>
        <dbReference type="EMBL" id="GAI64626.1"/>
    </source>
</evidence>
<dbReference type="AlphaFoldDB" id="X1RC99"/>
<gene>
    <name evidence="2" type="ORF">S06H3_66174</name>
</gene>
<dbReference type="InterPro" id="IPR052701">
    <property type="entry name" value="GAG_Ulvan_Degrading_Sulfatases"/>
</dbReference>
<dbReference type="PANTHER" id="PTHR43751:SF3">
    <property type="entry name" value="SULFATASE N-TERMINAL DOMAIN-CONTAINING PROTEIN"/>
    <property type="match status" value="1"/>
</dbReference>
<dbReference type="EMBL" id="BARV01044942">
    <property type="protein sequence ID" value="GAI64626.1"/>
    <property type="molecule type" value="Genomic_DNA"/>
</dbReference>
<dbReference type="InterPro" id="IPR017850">
    <property type="entry name" value="Alkaline_phosphatase_core_sf"/>
</dbReference>
<reference evidence="2" key="1">
    <citation type="journal article" date="2014" name="Front. Microbiol.">
        <title>High frequency of phylogenetically diverse reductive dehalogenase-homologous genes in deep subseafloor sedimentary metagenomes.</title>
        <authorList>
            <person name="Kawai M."/>
            <person name="Futagami T."/>
            <person name="Toyoda A."/>
            <person name="Takaki Y."/>
            <person name="Nishi S."/>
            <person name="Hori S."/>
            <person name="Arai W."/>
            <person name="Tsubouchi T."/>
            <person name="Morono Y."/>
            <person name="Uchiyama I."/>
            <person name="Ito T."/>
            <person name="Fujiyama A."/>
            <person name="Inagaki F."/>
            <person name="Takami H."/>
        </authorList>
    </citation>
    <scope>NUCLEOTIDE SEQUENCE</scope>
    <source>
        <strain evidence="2">Expedition CK06-06</strain>
    </source>
</reference>
<sequence length="70" mass="8372">LKDIDKAYEVRMLNELGLSKQDKQHFINMYDAEIRYFDYNFGMIIDNLKKLGILDKTIIILTSDHGEEFW</sequence>
<accession>X1RC99</accession>
<name>X1RC99_9ZZZZ</name>
<dbReference type="SUPFAM" id="SSF53649">
    <property type="entry name" value="Alkaline phosphatase-like"/>
    <property type="match status" value="1"/>
</dbReference>
<feature type="non-terminal residue" evidence="2">
    <location>
        <position position="1"/>
    </location>
</feature>
<organism evidence="2">
    <name type="scientific">marine sediment metagenome</name>
    <dbReference type="NCBI Taxonomy" id="412755"/>
    <lineage>
        <taxon>unclassified sequences</taxon>
        <taxon>metagenomes</taxon>
        <taxon>ecological metagenomes</taxon>
    </lineage>
</organism>
<proteinExistence type="predicted"/>
<feature type="domain" description="Sulfatase N-terminal" evidence="1">
    <location>
        <begin position="23"/>
        <end position="68"/>
    </location>
</feature>
<dbReference type="Gene3D" id="3.40.720.10">
    <property type="entry name" value="Alkaline Phosphatase, subunit A"/>
    <property type="match status" value="1"/>
</dbReference>
<dbReference type="Pfam" id="PF00884">
    <property type="entry name" value="Sulfatase"/>
    <property type="match status" value="1"/>
</dbReference>
<dbReference type="InterPro" id="IPR000917">
    <property type="entry name" value="Sulfatase_N"/>
</dbReference>
<dbReference type="PANTHER" id="PTHR43751">
    <property type="entry name" value="SULFATASE"/>
    <property type="match status" value="1"/>
</dbReference>
<protein>
    <recommendedName>
        <fullName evidence="1">Sulfatase N-terminal domain-containing protein</fullName>
    </recommendedName>
</protein>